<proteinExistence type="predicted"/>
<evidence type="ECO:0000313" key="1">
    <source>
        <dbReference type="EMBL" id="GEY98996.1"/>
    </source>
</evidence>
<keyword evidence="1" id="KW-0418">Kinase</keyword>
<comment type="caution">
    <text evidence="1">The sequence shown here is derived from an EMBL/GenBank/DDBJ whole genome shotgun (WGS) entry which is preliminary data.</text>
</comment>
<keyword evidence="1" id="KW-0808">Transferase</keyword>
<sequence length="183" mass="20962">MSAVVENLKMALNCQELLHFKPSEYEQIIQAADPPLIYKSNLELIQTLTKGVRVNDGKTMLLMNEKGENCERVYIEACLDQIQYDRLEYPSGSENSRFPGGRCYCKHKDELKFPSDHTTADFEINFEKFVNGCELQVAGFEFQPLEEKVELHDQGLEEYQDIVKAASHLCSTNLLRSLKSFSL</sequence>
<accession>A0A699I696</accession>
<protein>
    <submittedName>
        <fullName evidence="1">Protein kinase-like domain, phloem protein 2-like protein</fullName>
    </submittedName>
</protein>
<dbReference type="EMBL" id="BKCJ010229560">
    <property type="protein sequence ID" value="GEY98996.1"/>
    <property type="molecule type" value="Genomic_DNA"/>
</dbReference>
<name>A0A699I696_TANCI</name>
<dbReference type="GO" id="GO:0016301">
    <property type="term" value="F:kinase activity"/>
    <property type="evidence" value="ECO:0007669"/>
    <property type="project" value="UniProtKB-KW"/>
</dbReference>
<dbReference type="AlphaFoldDB" id="A0A699I696"/>
<gene>
    <name evidence="1" type="ORF">Tci_470970</name>
</gene>
<organism evidence="1">
    <name type="scientific">Tanacetum cinerariifolium</name>
    <name type="common">Dalmatian daisy</name>
    <name type="synonym">Chrysanthemum cinerariifolium</name>
    <dbReference type="NCBI Taxonomy" id="118510"/>
    <lineage>
        <taxon>Eukaryota</taxon>
        <taxon>Viridiplantae</taxon>
        <taxon>Streptophyta</taxon>
        <taxon>Embryophyta</taxon>
        <taxon>Tracheophyta</taxon>
        <taxon>Spermatophyta</taxon>
        <taxon>Magnoliopsida</taxon>
        <taxon>eudicotyledons</taxon>
        <taxon>Gunneridae</taxon>
        <taxon>Pentapetalae</taxon>
        <taxon>asterids</taxon>
        <taxon>campanulids</taxon>
        <taxon>Asterales</taxon>
        <taxon>Asteraceae</taxon>
        <taxon>Asteroideae</taxon>
        <taxon>Anthemideae</taxon>
        <taxon>Anthemidinae</taxon>
        <taxon>Tanacetum</taxon>
    </lineage>
</organism>
<reference evidence="1" key="1">
    <citation type="journal article" date="2019" name="Sci. Rep.">
        <title>Draft genome of Tanacetum cinerariifolium, the natural source of mosquito coil.</title>
        <authorList>
            <person name="Yamashiro T."/>
            <person name="Shiraishi A."/>
            <person name="Satake H."/>
            <person name="Nakayama K."/>
        </authorList>
    </citation>
    <scope>NUCLEOTIDE SEQUENCE</scope>
</reference>